<accession>A0A1R0H0X5</accession>
<dbReference type="Pfam" id="PF21719">
    <property type="entry name" value="MIOS_a-sol"/>
    <property type="match status" value="1"/>
</dbReference>
<evidence type="ECO:0000313" key="3">
    <source>
        <dbReference type="Proteomes" id="UP000187455"/>
    </source>
</evidence>
<dbReference type="Proteomes" id="UP000187455">
    <property type="component" value="Unassembled WGS sequence"/>
</dbReference>
<feature type="domain" description="MIOS-like alpha-solenoid" evidence="1">
    <location>
        <begin position="273"/>
        <end position="440"/>
    </location>
</feature>
<dbReference type="AlphaFoldDB" id="A0A1R0H0X5"/>
<evidence type="ECO:0000259" key="1">
    <source>
        <dbReference type="Pfam" id="PF21719"/>
    </source>
</evidence>
<dbReference type="EMBL" id="LSSL01001242">
    <property type="protein sequence ID" value="OLY82789.1"/>
    <property type="molecule type" value="Genomic_DNA"/>
</dbReference>
<reference evidence="2 3" key="1">
    <citation type="journal article" date="2016" name="Mol. Biol. Evol.">
        <title>Genome-Wide Survey of Gut Fungi (Harpellales) Reveals the First Horizontally Transferred Ubiquitin Gene from a Mosquito Host.</title>
        <authorList>
            <person name="Wang Y."/>
            <person name="White M.M."/>
            <person name="Kvist S."/>
            <person name="Moncalvo J.M."/>
        </authorList>
    </citation>
    <scope>NUCLEOTIDE SEQUENCE [LARGE SCALE GENOMIC DNA]</scope>
    <source>
        <strain evidence="2 3">ALG-7-W6</strain>
    </source>
</reference>
<protein>
    <recommendedName>
        <fullName evidence="1">MIOS-like alpha-solenoid domain-containing protein</fullName>
    </recommendedName>
</protein>
<evidence type="ECO:0000313" key="2">
    <source>
        <dbReference type="EMBL" id="OLY82789.1"/>
    </source>
</evidence>
<organism evidence="2 3">
    <name type="scientific">Smittium mucronatum</name>
    <dbReference type="NCBI Taxonomy" id="133383"/>
    <lineage>
        <taxon>Eukaryota</taxon>
        <taxon>Fungi</taxon>
        <taxon>Fungi incertae sedis</taxon>
        <taxon>Zoopagomycota</taxon>
        <taxon>Kickxellomycotina</taxon>
        <taxon>Harpellomycetes</taxon>
        <taxon>Harpellales</taxon>
        <taxon>Legeriomycetaceae</taxon>
        <taxon>Smittium</taxon>
    </lineage>
</organism>
<keyword evidence="3" id="KW-1185">Reference proteome</keyword>
<dbReference type="OrthoDB" id="5584908at2759"/>
<sequence>MYDTNCPGISQSVAFYENPKISDNEVCSIYGIEFDPFNSFRFMANDKKKTIKFYDLRWPFSSMMLDVGNVVGSDIIEAHYSGEKKGIISVLGTNRANVSLWEVDQNREKNDFSAQGPSSKRIINSKAIDSQIDRKDNVGVQLYSFCDFSNEENSIVESFSYYPNSFNLRQESLKNSEKSIDHSPRMIACLSNCVIKSSRYPKYQVSSISSINGISCARDNLYNSNSQSYECLFNAKPPNSDEALAKDKVKHIEQFFDTLNLESIFPKDVSILMYNRAKKDYGFNFDSNMNQFEKHSPLWNTWKWLRDSHSIKRSKILKINDQTDLSYPGIYSIITLNKEFFPKLEENYSKYIESQSVNFSSKGVSSLPESRNVSFFSFNKDITPFKQVASKSNSASMVNMSDAISSNNSSENLAHLSSTLPNQSSSISILRKISLLLSGYYFTNSSLHLFLNM</sequence>
<gene>
    <name evidence="2" type="ORF">AYI68_g3086</name>
</gene>
<dbReference type="STRING" id="133383.A0A1R0H0X5"/>
<proteinExistence type="predicted"/>
<dbReference type="InterPro" id="IPR049092">
    <property type="entry name" value="MIOS_a-sol"/>
</dbReference>
<name>A0A1R0H0X5_9FUNG</name>
<comment type="caution">
    <text evidence="2">The sequence shown here is derived from an EMBL/GenBank/DDBJ whole genome shotgun (WGS) entry which is preliminary data.</text>
</comment>